<keyword evidence="1" id="KW-0472">Membrane</keyword>
<evidence type="ECO:0000256" key="1">
    <source>
        <dbReference type="SAM" id="Phobius"/>
    </source>
</evidence>
<organism evidence="2 3">
    <name type="scientific">Acidiphilium acidophilum</name>
    <name type="common">Thiobacillus acidophilus</name>
    <dbReference type="NCBI Taxonomy" id="76588"/>
    <lineage>
        <taxon>Bacteria</taxon>
        <taxon>Pseudomonadati</taxon>
        <taxon>Pseudomonadota</taxon>
        <taxon>Alphaproteobacteria</taxon>
        <taxon>Acetobacterales</taxon>
        <taxon>Acidocellaceae</taxon>
        <taxon>Acidiphilium</taxon>
    </lineage>
</organism>
<proteinExistence type="predicted"/>
<reference evidence="2 3" key="1">
    <citation type="submission" date="2023-11" db="EMBL/GenBank/DDBJ databases">
        <title>MicrobeMod: A computational toolkit for identifying prokaryotic methylation and restriction-modification with nanopore sequencing.</title>
        <authorList>
            <person name="Crits-Christoph A."/>
            <person name="Kang S.C."/>
            <person name="Lee H."/>
            <person name="Ostrov N."/>
        </authorList>
    </citation>
    <scope>NUCLEOTIDE SEQUENCE [LARGE SCALE GENOMIC DNA]</scope>
    <source>
        <strain evidence="2 3">DSMZ 700</strain>
    </source>
</reference>
<dbReference type="EMBL" id="JAWXYB010000018">
    <property type="protein sequence ID" value="MDX5931329.1"/>
    <property type="molecule type" value="Genomic_DNA"/>
</dbReference>
<keyword evidence="1" id="KW-1133">Transmembrane helix</keyword>
<sequence>MSDPASTAWRSDRSRPVNPVAMPGWGPALRRGLMMRCPSCGTTSAFEGYLKVRPECPHCAAPLGRVPCDDAPPYITLVIALHFIIVCMLLADFDGGMNWIVSMAIFVPLTLVVLLGMLRPVKGITLAIMLKNNMLRPVTATTNVKSADRSSGRNG</sequence>
<keyword evidence="3" id="KW-1185">Reference proteome</keyword>
<gene>
    <name evidence="2" type="ORF">SIL87_11180</name>
</gene>
<accession>A0AAW9DQJ7</accession>
<dbReference type="AlphaFoldDB" id="A0AAW9DQJ7"/>
<comment type="caution">
    <text evidence="2">The sequence shown here is derived from an EMBL/GenBank/DDBJ whole genome shotgun (WGS) entry which is preliminary data.</text>
</comment>
<keyword evidence="1" id="KW-0812">Transmembrane</keyword>
<feature type="transmembrane region" description="Helical" evidence="1">
    <location>
        <begin position="97"/>
        <end position="118"/>
    </location>
</feature>
<evidence type="ECO:0000313" key="2">
    <source>
        <dbReference type="EMBL" id="MDX5931329.1"/>
    </source>
</evidence>
<dbReference type="Proteomes" id="UP001279553">
    <property type="component" value="Unassembled WGS sequence"/>
</dbReference>
<protein>
    <submittedName>
        <fullName evidence="2">DUF983 domain-containing protein</fullName>
    </submittedName>
</protein>
<evidence type="ECO:0000313" key="3">
    <source>
        <dbReference type="Proteomes" id="UP001279553"/>
    </source>
</evidence>
<dbReference type="Pfam" id="PF06170">
    <property type="entry name" value="DUF983"/>
    <property type="match status" value="1"/>
</dbReference>
<dbReference type="InterPro" id="IPR009325">
    <property type="entry name" value="DUF983"/>
</dbReference>
<feature type="transmembrane region" description="Helical" evidence="1">
    <location>
        <begin position="74"/>
        <end position="91"/>
    </location>
</feature>
<name>A0AAW9DQJ7_ACIAO</name>